<feature type="non-terminal residue" evidence="1">
    <location>
        <position position="1"/>
    </location>
</feature>
<accession>J9ENY6</accession>
<organism evidence="1 2">
    <name type="scientific">Wuchereria bancrofti</name>
    <dbReference type="NCBI Taxonomy" id="6293"/>
    <lineage>
        <taxon>Eukaryota</taxon>
        <taxon>Metazoa</taxon>
        <taxon>Ecdysozoa</taxon>
        <taxon>Nematoda</taxon>
        <taxon>Chromadorea</taxon>
        <taxon>Rhabditida</taxon>
        <taxon>Spirurina</taxon>
        <taxon>Spiruromorpha</taxon>
        <taxon>Filarioidea</taxon>
        <taxon>Onchocercidae</taxon>
        <taxon>Wuchereria</taxon>
    </lineage>
</organism>
<sequence>SNDCLNRFTDSFIQSLVNLRVSVCLEQIRILLILFTNSHNTTLNNYEKAEKY</sequence>
<protein>
    <submittedName>
        <fullName evidence="1">Uncharacterized protein</fullName>
    </submittedName>
</protein>
<dbReference type="Proteomes" id="UP000004810">
    <property type="component" value="Unassembled WGS sequence"/>
</dbReference>
<name>J9ENY6_WUCBA</name>
<comment type="caution">
    <text evidence="1">The sequence shown here is derived from an EMBL/GenBank/DDBJ whole genome shotgun (WGS) entry which is preliminary data.</text>
</comment>
<dbReference type="AlphaFoldDB" id="J9ENY6"/>
<evidence type="ECO:0000313" key="2">
    <source>
        <dbReference type="Proteomes" id="UP000004810"/>
    </source>
</evidence>
<reference evidence="2" key="1">
    <citation type="submission" date="2012-08" db="EMBL/GenBank/DDBJ databases">
        <title>The Genome Sequence of Wuchereria bancrofti.</title>
        <authorList>
            <person name="Nutman T.B."/>
            <person name="Fink D.L."/>
            <person name="Russ C."/>
            <person name="Young S."/>
            <person name="Zeng Q."/>
            <person name="Koehrsen M."/>
            <person name="Alvarado L."/>
            <person name="Berlin A."/>
            <person name="Chapman S.B."/>
            <person name="Chen Z."/>
            <person name="Freedman E."/>
            <person name="Gellesch M."/>
            <person name="Goldberg J."/>
            <person name="Griggs A."/>
            <person name="Gujja S."/>
            <person name="Heilman E.R."/>
            <person name="Heiman D."/>
            <person name="Hepburn T."/>
            <person name="Howarth C."/>
            <person name="Jen D."/>
            <person name="Larson L."/>
            <person name="Lewis B."/>
            <person name="Mehta T."/>
            <person name="Park D."/>
            <person name="Pearson M."/>
            <person name="Roberts A."/>
            <person name="Saif S."/>
            <person name="Shea T."/>
            <person name="Shenoy N."/>
            <person name="Sisk P."/>
            <person name="Stolte C."/>
            <person name="Sykes S."/>
            <person name="Walk T."/>
            <person name="White J."/>
            <person name="Yandava C."/>
            <person name="Haas B."/>
            <person name="Henn M.R."/>
            <person name="Nusbaum C."/>
            <person name="Birren B."/>
        </authorList>
    </citation>
    <scope>NUCLEOTIDE SEQUENCE [LARGE SCALE GENOMIC DNA]</scope>
    <source>
        <strain evidence="2">NA</strain>
    </source>
</reference>
<proteinExistence type="predicted"/>
<dbReference type="EMBL" id="ADBV01006225">
    <property type="protein sequence ID" value="EJW78747.1"/>
    <property type="molecule type" value="Genomic_DNA"/>
</dbReference>
<evidence type="ECO:0000313" key="1">
    <source>
        <dbReference type="EMBL" id="EJW78747.1"/>
    </source>
</evidence>
<gene>
    <name evidence="1" type="ORF">WUBG_10345</name>
</gene>